<dbReference type="OrthoDB" id="5293996at2"/>
<comment type="caution">
    <text evidence="6">The sequence shown here is derived from an EMBL/GenBank/DDBJ whole genome shotgun (WGS) entry which is preliminary data.</text>
</comment>
<dbReference type="PANTHER" id="PTHR33798">
    <property type="entry name" value="FLAVOPROTEIN OXYGENASE"/>
    <property type="match status" value="1"/>
</dbReference>
<dbReference type="Proteomes" id="UP000256779">
    <property type="component" value="Unassembled WGS sequence"/>
</dbReference>
<evidence type="ECO:0000313" key="7">
    <source>
        <dbReference type="Proteomes" id="UP000256779"/>
    </source>
</evidence>
<reference evidence="6 7" key="1">
    <citation type="submission" date="2018-07" db="EMBL/GenBank/DDBJ databases">
        <title>Genomic Encyclopedia of Type Strains, Phase IV (KMG-IV): sequencing the most valuable type-strain genomes for metagenomic binning, comparative biology and taxonomic classification.</title>
        <authorList>
            <person name="Goeker M."/>
        </authorList>
    </citation>
    <scope>NUCLEOTIDE SEQUENCE [LARGE SCALE GENOMIC DNA]</scope>
    <source>
        <strain evidence="6 7">DSM 4134</strain>
    </source>
</reference>
<dbReference type="GO" id="GO:0010181">
    <property type="term" value="F:FMN binding"/>
    <property type="evidence" value="ECO:0007669"/>
    <property type="project" value="InterPro"/>
</dbReference>
<keyword evidence="7" id="KW-1185">Reference proteome</keyword>
<gene>
    <name evidence="6" type="ORF">C7460_104283</name>
</gene>
<evidence type="ECO:0000256" key="3">
    <source>
        <dbReference type="ARBA" id="ARBA00022643"/>
    </source>
</evidence>
<keyword evidence="2" id="KW-0285">Flavoprotein</keyword>
<evidence type="ECO:0000313" key="6">
    <source>
        <dbReference type="EMBL" id="REE01263.1"/>
    </source>
</evidence>
<name>A0A3D9L5I2_MARFU</name>
<dbReference type="PANTHER" id="PTHR33798:SF5">
    <property type="entry name" value="FLAVIN REDUCTASE LIKE DOMAIN-CONTAINING PROTEIN"/>
    <property type="match status" value="1"/>
</dbReference>
<accession>A0A3D9L5I2</accession>
<sequence length="209" mass="23295">MHFSDQQISTLDKSFRRNLINSVTGFKSVALIGTKSQEGTTNVAPFSQIIHVGADPAMIGVLFRPHTVKRHTLENILTTKVYTINHITAEFLAEVHHTAARWQQSEFEACKLQEEYLEGFEAPFVRNAKIKIGLSLVERLDVQSNGTHLIIGVIKHLIAPEEVVGKDGFIDLEAAGTLTSSGLDSYHKTKRLARFTYAKPNVSLKKLLE</sequence>
<dbReference type="InterPro" id="IPR012349">
    <property type="entry name" value="Split_barrel_FMN-bd"/>
</dbReference>
<organism evidence="6 7">
    <name type="scientific">Marinoscillum furvescens DSM 4134</name>
    <dbReference type="NCBI Taxonomy" id="1122208"/>
    <lineage>
        <taxon>Bacteria</taxon>
        <taxon>Pseudomonadati</taxon>
        <taxon>Bacteroidota</taxon>
        <taxon>Cytophagia</taxon>
        <taxon>Cytophagales</taxon>
        <taxon>Reichenbachiellaceae</taxon>
        <taxon>Marinoscillum</taxon>
    </lineage>
</organism>
<comment type="cofactor">
    <cofactor evidence="1">
        <name>FMN</name>
        <dbReference type="ChEBI" id="CHEBI:58210"/>
    </cofactor>
</comment>
<protein>
    <submittedName>
        <fullName evidence="6">Flavin reductase (DIM6/NTAB) family NADH-FMN oxidoreductase RutF</fullName>
    </submittedName>
</protein>
<dbReference type="GO" id="GO:0016646">
    <property type="term" value="F:oxidoreductase activity, acting on the CH-NH group of donors, NAD or NADP as acceptor"/>
    <property type="evidence" value="ECO:0007669"/>
    <property type="project" value="UniProtKB-ARBA"/>
</dbReference>
<dbReference type="AlphaFoldDB" id="A0A3D9L5I2"/>
<dbReference type="InterPro" id="IPR002563">
    <property type="entry name" value="Flavin_Rdtase-like_dom"/>
</dbReference>
<dbReference type="SUPFAM" id="SSF50475">
    <property type="entry name" value="FMN-binding split barrel"/>
    <property type="match status" value="1"/>
</dbReference>
<evidence type="ECO:0000256" key="4">
    <source>
        <dbReference type="ARBA" id="ARBA00038054"/>
    </source>
</evidence>
<keyword evidence="3" id="KW-0288">FMN</keyword>
<feature type="domain" description="Flavin reductase like" evidence="5">
    <location>
        <begin position="29"/>
        <end position="162"/>
    </location>
</feature>
<dbReference type="EMBL" id="QREG01000004">
    <property type="protein sequence ID" value="REE01263.1"/>
    <property type="molecule type" value="Genomic_DNA"/>
</dbReference>
<dbReference type="RefSeq" id="WP_115867335.1">
    <property type="nucleotide sequence ID" value="NZ_QREG01000004.1"/>
</dbReference>
<proteinExistence type="inferred from homology"/>
<dbReference type="Gene3D" id="2.30.110.10">
    <property type="entry name" value="Electron Transport, Fmn-binding Protein, Chain A"/>
    <property type="match status" value="1"/>
</dbReference>
<evidence type="ECO:0000259" key="5">
    <source>
        <dbReference type="Pfam" id="PF01613"/>
    </source>
</evidence>
<dbReference type="Pfam" id="PF01613">
    <property type="entry name" value="Flavin_Reduct"/>
    <property type="match status" value="1"/>
</dbReference>
<evidence type="ECO:0000256" key="2">
    <source>
        <dbReference type="ARBA" id="ARBA00022630"/>
    </source>
</evidence>
<evidence type="ECO:0000256" key="1">
    <source>
        <dbReference type="ARBA" id="ARBA00001917"/>
    </source>
</evidence>
<comment type="similarity">
    <text evidence="4">Belongs to the flavoredoxin family.</text>
</comment>